<feature type="domain" description="PII-uridylyltransferase/Glutamine-synthetase adenylyltransferase" evidence="8">
    <location>
        <begin position="296"/>
        <end position="437"/>
    </location>
</feature>
<dbReference type="InterPro" id="IPR013546">
    <property type="entry name" value="PII_UdlTrfase/GS_AdlTrfase"/>
</dbReference>
<feature type="domain" description="Glutamate-ammonia ligase adenylyltransferase repeated" evidence="7">
    <location>
        <begin position="41"/>
        <end position="275"/>
    </location>
</feature>
<dbReference type="SUPFAM" id="SSF81301">
    <property type="entry name" value="Nucleotidyltransferase"/>
    <property type="match status" value="2"/>
</dbReference>
<dbReference type="GO" id="GO:0005524">
    <property type="term" value="F:ATP binding"/>
    <property type="evidence" value="ECO:0007669"/>
    <property type="project" value="UniProtKB-KW"/>
</dbReference>
<protein>
    <submittedName>
        <fullName evidence="9">Glutamate-ammonia-ligase adenylyltransferase GlnE</fullName>
        <ecNumber evidence="9">2.7.7.42</ecNumber>
    </submittedName>
</protein>
<accession>A0A1L3I5N4</accession>
<evidence type="ECO:0000256" key="4">
    <source>
        <dbReference type="ARBA" id="ARBA00022840"/>
    </source>
</evidence>
<dbReference type="STRING" id="1844006.PhaeoP97_02000"/>
<dbReference type="InterPro" id="IPR005190">
    <property type="entry name" value="GlnE_rpt_dom"/>
</dbReference>
<dbReference type="Pfam" id="PF08335">
    <property type="entry name" value="GlnD_UR_UTase"/>
    <property type="match status" value="2"/>
</dbReference>
<keyword evidence="3" id="KW-0547">Nucleotide-binding</keyword>
<organism evidence="9 10">
    <name type="scientific">Phaeobacter porticola</name>
    <dbReference type="NCBI Taxonomy" id="1844006"/>
    <lineage>
        <taxon>Bacteria</taxon>
        <taxon>Pseudomonadati</taxon>
        <taxon>Pseudomonadota</taxon>
        <taxon>Alphaproteobacteria</taxon>
        <taxon>Rhodobacterales</taxon>
        <taxon>Roseobacteraceae</taxon>
        <taxon>Phaeobacter</taxon>
    </lineage>
</organism>
<dbReference type="InterPro" id="IPR023057">
    <property type="entry name" value="GlnE"/>
</dbReference>
<keyword evidence="9" id="KW-0436">Ligase</keyword>
<dbReference type="AlphaFoldDB" id="A0A1L3I5N4"/>
<sequence length="938" mass="101686">MGHSLDIQRLPRAFDPDLGQDALALVPALLGDQAALVTGAAGSSPYLKELIAREADWLPPALADPAAALTQISSDVRALAPDQLKPGLRRAKRQVALLSGLCDLAGAWDLMQVTTALTHFAELCADVAIKAEIATLIRRKKLPGLTEDDIETAGGLTLLAMGKMGAYELNYSSDIDMICLFDETRFDPDDFYEARQGMVRATRNMCTTLSERTADGYVFRTDLRLRPDPAVTPVAMAMEAAERYYESLGRTWERAAYIKARPCAGDLTAGAEFLQTLRPFVWRRHLDFAAIQDAHDMRLRIRENKGTGGPLNVPGHDMKLGRGGIREIEFFTQTRQLIAGGRDESLRPRGTLDGLRALAAKDWVPQDVCDQLGAHYVAHREVEHRIQMVHDAQTHRMPQSEDGIARVACLMDRDPAELLATTKARLEEVHGLTEGFFAPDAPPEMVQAPLPEVLDSDTLARWPTYPALRSARGAQIFERLKPELLARLARTAQPAEALVALDGFLAGLPAGVQLFSLFEANPQLIDLLIDIVGTSGTLASYLARNSSVFDAVIGGSFFDAWPARNVLEQSLETVLSHEVDYESRLDATRRWCKEWHFRIGVHHLRGLIGAAEAGAQYAELAEVVIAGLAPVVVDQFALKHGPPPGRGAAVLAMGSLGARRINALSDLDVIVIYDPGNAEASEGPRPLATRPYYARLTQALITALTARMSQGQLYEVDMRLRPSGTQGPVATSLESFCQYQRNDAWVWEHLALTRARVVVAVPTPAAEGLAQDITDFRAAFLGEARSRAVILPEVAKMRVRLAAAKVPNGPWDAKTGAGRMMDIELIAQAGVLLSDARAQDVACGLAGAVACGWLDAADAAELQRGYDLFWSVQTAARLVSGKAINAETLGEGGAQFLCRSTGFEDLAALEAALINRYQGCGEIIAAALQREGATGHDD</sequence>
<feature type="domain" description="Glutamate-ammonia ligase adenylyltransferase repeated" evidence="7">
    <location>
        <begin position="527"/>
        <end position="766"/>
    </location>
</feature>
<dbReference type="Proteomes" id="UP000183859">
    <property type="component" value="Chromosome"/>
</dbReference>
<keyword evidence="2 9" id="KW-0548">Nucleotidyltransferase</keyword>
<gene>
    <name evidence="9" type="primary">glnE</name>
    <name evidence="9" type="ORF">PhaeoP97_02000</name>
</gene>
<dbReference type="EMBL" id="CP016364">
    <property type="protein sequence ID" value="APG47408.1"/>
    <property type="molecule type" value="Genomic_DNA"/>
</dbReference>
<proteinExistence type="predicted"/>
<dbReference type="CDD" id="cd05401">
    <property type="entry name" value="NT_GlnE_GlnD_like"/>
    <property type="match status" value="2"/>
</dbReference>
<dbReference type="GO" id="GO:0016874">
    <property type="term" value="F:ligase activity"/>
    <property type="evidence" value="ECO:0007669"/>
    <property type="project" value="UniProtKB-KW"/>
</dbReference>
<evidence type="ECO:0000256" key="5">
    <source>
        <dbReference type="ARBA" id="ARBA00022842"/>
    </source>
</evidence>
<dbReference type="Gene3D" id="3.30.460.10">
    <property type="entry name" value="Beta Polymerase, domain 2"/>
    <property type="match status" value="2"/>
</dbReference>
<keyword evidence="6" id="KW-0511">Multifunctional enzyme</keyword>
<dbReference type="PANTHER" id="PTHR30621:SF0">
    <property type="entry name" value="BIFUNCTIONAL GLUTAMINE SYNTHETASE ADENYLYLTRANSFERASE_ADENYLYL-REMOVING ENZYME"/>
    <property type="match status" value="1"/>
</dbReference>
<evidence type="ECO:0000256" key="3">
    <source>
        <dbReference type="ARBA" id="ARBA00022741"/>
    </source>
</evidence>
<evidence type="ECO:0000256" key="2">
    <source>
        <dbReference type="ARBA" id="ARBA00022695"/>
    </source>
</evidence>
<dbReference type="GO" id="GO:0008882">
    <property type="term" value="F:[glutamate-ammonia-ligase] adenylyltransferase activity"/>
    <property type="evidence" value="ECO:0007669"/>
    <property type="project" value="UniProtKB-EC"/>
</dbReference>
<evidence type="ECO:0000259" key="7">
    <source>
        <dbReference type="Pfam" id="PF03710"/>
    </source>
</evidence>
<dbReference type="EC" id="2.7.7.42" evidence="9"/>
<dbReference type="GO" id="GO:0000820">
    <property type="term" value="P:regulation of glutamine family amino acid metabolic process"/>
    <property type="evidence" value="ECO:0007669"/>
    <property type="project" value="TreeGrafter"/>
</dbReference>
<evidence type="ECO:0000313" key="9">
    <source>
        <dbReference type="EMBL" id="APG47408.1"/>
    </source>
</evidence>
<dbReference type="Gene3D" id="1.20.120.330">
    <property type="entry name" value="Nucleotidyltransferases domain 2"/>
    <property type="match status" value="2"/>
</dbReference>
<dbReference type="KEGG" id="php:PhaeoP97_02000"/>
<dbReference type="InterPro" id="IPR043519">
    <property type="entry name" value="NT_sf"/>
</dbReference>
<evidence type="ECO:0000259" key="8">
    <source>
        <dbReference type="Pfam" id="PF08335"/>
    </source>
</evidence>
<reference evidence="10" key="1">
    <citation type="submission" date="2016-07" db="EMBL/GenBank/DDBJ databases">
        <title>Phaeobacter portensis sp. nov., a tropodithietic acid producing bacterium isolated from a German harbor.</title>
        <authorList>
            <person name="Freese H.M."/>
            <person name="Bunk B."/>
            <person name="Breider S."/>
            <person name="Brinkhoff T."/>
        </authorList>
    </citation>
    <scope>NUCLEOTIDE SEQUENCE [LARGE SCALE GENOMIC DNA]</scope>
    <source>
        <strain evidence="10">P97</strain>
    </source>
</reference>
<dbReference type="RefSeq" id="WP_072504920.1">
    <property type="nucleotide sequence ID" value="NZ_CP016364.1"/>
</dbReference>
<keyword evidence="1 9" id="KW-0808">Transferase</keyword>
<evidence type="ECO:0000256" key="1">
    <source>
        <dbReference type="ARBA" id="ARBA00022679"/>
    </source>
</evidence>
<keyword evidence="10" id="KW-1185">Reference proteome</keyword>
<keyword evidence="4" id="KW-0067">ATP-binding</keyword>
<dbReference type="SUPFAM" id="SSF81593">
    <property type="entry name" value="Nucleotidyltransferase substrate binding subunit/domain"/>
    <property type="match status" value="2"/>
</dbReference>
<keyword evidence="5" id="KW-0460">Magnesium</keyword>
<evidence type="ECO:0000256" key="6">
    <source>
        <dbReference type="ARBA" id="ARBA00023268"/>
    </source>
</evidence>
<dbReference type="Pfam" id="PF03710">
    <property type="entry name" value="GlnE"/>
    <property type="match status" value="2"/>
</dbReference>
<dbReference type="GO" id="GO:0005829">
    <property type="term" value="C:cytosol"/>
    <property type="evidence" value="ECO:0007669"/>
    <property type="project" value="TreeGrafter"/>
</dbReference>
<evidence type="ECO:0000313" key="10">
    <source>
        <dbReference type="Proteomes" id="UP000183859"/>
    </source>
</evidence>
<name>A0A1L3I5N4_9RHOB</name>
<dbReference type="PANTHER" id="PTHR30621">
    <property type="entry name" value="GLUTAMINE SYNTHETASE ADENYLYLTRANSFERASE"/>
    <property type="match status" value="1"/>
</dbReference>
<dbReference type="OrthoDB" id="9759366at2"/>
<feature type="domain" description="PII-uridylyltransferase/Glutamine-synthetase adenylyltransferase" evidence="8">
    <location>
        <begin position="812"/>
        <end position="909"/>
    </location>
</feature>